<protein>
    <submittedName>
        <fullName evidence="2">Uncharacterized protein</fullName>
    </submittedName>
</protein>
<keyword evidence="3" id="KW-1185">Reference proteome</keyword>
<sequence length="168" mass="19501">VGIEDFAEVQAALWAARSKWHNIGIRLKLDVRELENIDAETRFGLDDKFNLMIKTRFNKIEPCTWRDLYDALNHPTVAMSDVANRLSAKLTAYTASEAEDQGRRLEQQLRLKEEEKEAEIARLQEQMRQLATEKDRLASEKDRLASQKQREIAELRSQLQTSHKPPVQ</sequence>
<gene>
    <name evidence="2" type="ORF">GBAR_LOCUS16802</name>
</gene>
<feature type="compositionally biased region" description="Basic and acidic residues" evidence="1">
    <location>
        <begin position="134"/>
        <end position="154"/>
    </location>
</feature>
<reference evidence="2" key="1">
    <citation type="submission" date="2023-03" db="EMBL/GenBank/DDBJ databases">
        <authorList>
            <person name="Steffen K."/>
            <person name="Cardenas P."/>
        </authorList>
    </citation>
    <scope>NUCLEOTIDE SEQUENCE</scope>
</reference>
<dbReference type="AlphaFoldDB" id="A0AA35SIK1"/>
<dbReference type="EMBL" id="CASHTH010002419">
    <property type="protein sequence ID" value="CAI8029612.1"/>
    <property type="molecule type" value="Genomic_DNA"/>
</dbReference>
<name>A0AA35SIK1_GEOBA</name>
<feature type="compositionally biased region" description="Polar residues" evidence="1">
    <location>
        <begin position="157"/>
        <end position="168"/>
    </location>
</feature>
<feature type="non-terminal residue" evidence="2">
    <location>
        <position position="168"/>
    </location>
</feature>
<dbReference type="Gene3D" id="1.10.533.10">
    <property type="entry name" value="Death Domain, Fas"/>
    <property type="match status" value="1"/>
</dbReference>
<feature type="non-terminal residue" evidence="2">
    <location>
        <position position="1"/>
    </location>
</feature>
<dbReference type="Proteomes" id="UP001174909">
    <property type="component" value="Unassembled WGS sequence"/>
</dbReference>
<evidence type="ECO:0000313" key="3">
    <source>
        <dbReference type="Proteomes" id="UP001174909"/>
    </source>
</evidence>
<feature type="region of interest" description="Disordered" evidence="1">
    <location>
        <begin position="134"/>
        <end position="168"/>
    </location>
</feature>
<organism evidence="2 3">
    <name type="scientific">Geodia barretti</name>
    <name type="common">Barrett's horny sponge</name>
    <dbReference type="NCBI Taxonomy" id="519541"/>
    <lineage>
        <taxon>Eukaryota</taxon>
        <taxon>Metazoa</taxon>
        <taxon>Porifera</taxon>
        <taxon>Demospongiae</taxon>
        <taxon>Heteroscleromorpha</taxon>
        <taxon>Tetractinellida</taxon>
        <taxon>Astrophorina</taxon>
        <taxon>Geodiidae</taxon>
        <taxon>Geodia</taxon>
    </lineage>
</organism>
<proteinExistence type="predicted"/>
<accession>A0AA35SIK1</accession>
<evidence type="ECO:0000313" key="2">
    <source>
        <dbReference type="EMBL" id="CAI8029612.1"/>
    </source>
</evidence>
<comment type="caution">
    <text evidence="2">The sequence shown here is derived from an EMBL/GenBank/DDBJ whole genome shotgun (WGS) entry which is preliminary data.</text>
</comment>
<evidence type="ECO:0000256" key="1">
    <source>
        <dbReference type="SAM" id="MobiDB-lite"/>
    </source>
</evidence>
<dbReference type="InterPro" id="IPR011029">
    <property type="entry name" value="DEATH-like_dom_sf"/>
</dbReference>